<dbReference type="OrthoDB" id="9802795at2"/>
<dbReference type="Proteomes" id="UP000055035">
    <property type="component" value="Unassembled WGS sequence"/>
</dbReference>
<evidence type="ECO:0000259" key="7">
    <source>
        <dbReference type="Pfam" id="PF02601"/>
    </source>
</evidence>
<dbReference type="AlphaFoldDB" id="A0A0W0V8A5"/>
<evidence type="ECO:0000256" key="2">
    <source>
        <dbReference type="ARBA" id="ARBA00022722"/>
    </source>
</evidence>
<dbReference type="PANTHER" id="PTHR30008:SF0">
    <property type="entry name" value="EXODEOXYRIBONUCLEASE 7 LARGE SUBUNIT"/>
    <property type="match status" value="1"/>
</dbReference>
<dbReference type="PATRIC" id="fig|456.5.peg.693"/>
<dbReference type="CDD" id="cd04489">
    <property type="entry name" value="ExoVII_LU_OBF"/>
    <property type="match status" value="1"/>
</dbReference>
<dbReference type="RefSeq" id="WP_058470212.1">
    <property type="nucleotide sequence ID" value="NZ_CAAAIC010000004.1"/>
</dbReference>
<evidence type="ECO:0000256" key="6">
    <source>
        <dbReference type="RuleBase" id="RU004355"/>
    </source>
</evidence>
<dbReference type="EMBL" id="LNYJ01000011">
    <property type="protein sequence ID" value="KTD16350.1"/>
    <property type="molecule type" value="Genomic_DNA"/>
</dbReference>
<keyword evidence="1 5" id="KW-0963">Cytoplasm</keyword>
<keyword evidence="10" id="KW-1185">Reference proteome</keyword>
<comment type="function">
    <text evidence="5">Bidirectionally degrades single-stranded DNA into large acid-insoluble oligonucleotides, which are then degraded further into small acid-soluble oligonucleotides.</text>
</comment>
<evidence type="ECO:0000256" key="3">
    <source>
        <dbReference type="ARBA" id="ARBA00022801"/>
    </source>
</evidence>
<comment type="subcellular location">
    <subcellularLocation>
        <location evidence="5 6">Cytoplasm</location>
    </subcellularLocation>
</comment>
<dbReference type="InterPro" id="IPR020579">
    <property type="entry name" value="Exonuc_VII_lsu_C"/>
</dbReference>
<dbReference type="HAMAP" id="MF_00378">
    <property type="entry name" value="Exonuc_7_L"/>
    <property type="match status" value="1"/>
</dbReference>
<gene>
    <name evidence="5 9" type="primary">xseA</name>
    <name evidence="9" type="ORF">Ljor_0656</name>
</gene>
<keyword evidence="2 5" id="KW-0540">Nuclease</keyword>
<dbReference type="Pfam" id="PF13742">
    <property type="entry name" value="tRNA_anti_2"/>
    <property type="match status" value="1"/>
</dbReference>
<accession>A0A0W0V8A5</accession>
<dbReference type="EC" id="3.1.11.6" evidence="5"/>
<dbReference type="PANTHER" id="PTHR30008">
    <property type="entry name" value="EXODEOXYRIBONUCLEASE 7 LARGE SUBUNIT"/>
    <property type="match status" value="1"/>
</dbReference>
<dbReference type="GO" id="GO:0003676">
    <property type="term" value="F:nucleic acid binding"/>
    <property type="evidence" value="ECO:0007669"/>
    <property type="project" value="InterPro"/>
</dbReference>
<proteinExistence type="inferred from homology"/>
<evidence type="ECO:0000313" key="10">
    <source>
        <dbReference type="Proteomes" id="UP000055035"/>
    </source>
</evidence>
<comment type="catalytic activity">
    <reaction evidence="5 6">
        <text>Exonucleolytic cleavage in either 5'- to 3'- or 3'- to 5'-direction to yield nucleoside 5'-phosphates.</text>
        <dbReference type="EC" id="3.1.11.6"/>
    </reaction>
</comment>
<organism evidence="9 10">
    <name type="scientific">Legionella jordanis</name>
    <dbReference type="NCBI Taxonomy" id="456"/>
    <lineage>
        <taxon>Bacteria</taxon>
        <taxon>Pseudomonadati</taxon>
        <taxon>Pseudomonadota</taxon>
        <taxon>Gammaproteobacteria</taxon>
        <taxon>Legionellales</taxon>
        <taxon>Legionellaceae</taxon>
        <taxon>Legionella</taxon>
    </lineage>
</organism>
<name>A0A0W0V8A5_9GAMM</name>
<dbReference type="GO" id="GO:0005737">
    <property type="term" value="C:cytoplasm"/>
    <property type="evidence" value="ECO:0007669"/>
    <property type="project" value="UniProtKB-SubCell"/>
</dbReference>
<sequence length="442" mass="49539">MQSEVSALSVSQLNRQIRFWLENEVGDVAVIGELSNLSKPGSGHFYFSLKDETAQLRCVYFRNYHKTDSKLFKDGQQVLAKGRLSLYEARGDYQLIVHSLSDAGLGELYRRFEELKEKLKAQGLFDAQKKKAIPRFPSAIGVVTSKNGAALHDILTTLARRYPLAQVKVYPSEVQGKDAAPQLIKAIERANRIGEVEVLILARGGGSMEDLWAFNDETLALTISRSHIPVVSGVGHETDFTIADFVADLRAATPTAAAEAVTPNKLELLASIRALQQRAIASVLSCTRHKQLLLSNRMAKISSPQQLISKHWQTLDFLERQLHQCLRSFINRKNNSINLLMMRLEAKNPKILLQQWSIKTHNIEQRLTQTMKNRLQSVKQEFTSQLSTLHAVSPLATLDRGYAIASFKQHVLFSADQVRKGDTIHVRLAKGELECEVCSAKE</sequence>
<evidence type="ECO:0000256" key="1">
    <source>
        <dbReference type="ARBA" id="ARBA00022490"/>
    </source>
</evidence>
<evidence type="ECO:0000259" key="8">
    <source>
        <dbReference type="Pfam" id="PF13742"/>
    </source>
</evidence>
<dbReference type="GO" id="GO:0008855">
    <property type="term" value="F:exodeoxyribonuclease VII activity"/>
    <property type="evidence" value="ECO:0007669"/>
    <property type="project" value="UniProtKB-UniRule"/>
</dbReference>
<feature type="domain" description="Exonuclease VII large subunit C-terminal" evidence="7">
    <location>
        <begin position="124"/>
        <end position="436"/>
    </location>
</feature>
<dbReference type="GO" id="GO:0006308">
    <property type="term" value="P:DNA catabolic process"/>
    <property type="evidence" value="ECO:0007669"/>
    <property type="project" value="UniProtKB-UniRule"/>
</dbReference>
<evidence type="ECO:0000256" key="4">
    <source>
        <dbReference type="ARBA" id="ARBA00022839"/>
    </source>
</evidence>
<comment type="similarity">
    <text evidence="5 6">Belongs to the XseA family.</text>
</comment>
<keyword evidence="4 5" id="KW-0269">Exonuclease</keyword>
<dbReference type="NCBIfam" id="TIGR00237">
    <property type="entry name" value="xseA"/>
    <property type="match status" value="1"/>
</dbReference>
<protein>
    <recommendedName>
        <fullName evidence="5">Exodeoxyribonuclease 7 large subunit</fullName>
        <ecNumber evidence="5">3.1.11.6</ecNumber>
    </recommendedName>
    <alternativeName>
        <fullName evidence="5">Exodeoxyribonuclease VII large subunit</fullName>
        <shortName evidence="5">Exonuclease VII large subunit</shortName>
    </alternativeName>
</protein>
<comment type="caution">
    <text evidence="9">The sequence shown here is derived from an EMBL/GenBank/DDBJ whole genome shotgun (WGS) entry which is preliminary data.</text>
</comment>
<dbReference type="InterPro" id="IPR025824">
    <property type="entry name" value="OB-fold_nuc-bd_dom"/>
</dbReference>
<dbReference type="Pfam" id="PF02601">
    <property type="entry name" value="Exonuc_VII_L"/>
    <property type="match status" value="1"/>
</dbReference>
<evidence type="ECO:0000256" key="5">
    <source>
        <dbReference type="HAMAP-Rule" id="MF_00378"/>
    </source>
</evidence>
<keyword evidence="3 5" id="KW-0378">Hydrolase</keyword>
<comment type="subunit">
    <text evidence="5">Heterooligomer composed of large and small subunits.</text>
</comment>
<feature type="domain" description="OB-fold nucleic acid binding" evidence="8">
    <location>
        <begin position="8"/>
        <end position="100"/>
    </location>
</feature>
<reference evidence="9 10" key="1">
    <citation type="submission" date="2015-11" db="EMBL/GenBank/DDBJ databases">
        <title>Genomic analysis of 38 Legionella species identifies large and diverse effector repertoires.</title>
        <authorList>
            <person name="Burstein D."/>
            <person name="Amaro F."/>
            <person name="Zusman T."/>
            <person name="Lifshitz Z."/>
            <person name="Cohen O."/>
            <person name="Gilbert J.A."/>
            <person name="Pupko T."/>
            <person name="Shuman H.A."/>
            <person name="Segal G."/>
        </authorList>
    </citation>
    <scope>NUCLEOTIDE SEQUENCE [LARGE SCALE GENOMIC DNA]</scope>
    <source>
        <strain evidence="9 10">BL-540</strain>
    </source>
</reference>
<dbReference type="InterPro" id="IPR003753">
    <property type="entry name" value="Exonuc_VII_L"/>
</dbReference>
<dbReference type="GO" id="GO:0009318">
    <property type="term" value="C:exodeoxyribonuclease VII complex"/>
    <property type="evidence" value="ECO:0007669"/>
    <property type="project" value="UniProtKB-UniRule"/>
</dbReference>
<dbReference type="STRING" id="456.Ljor_0656"/>
<evidence type="ECO:0000313" key="9">
    <source>
        <dbReference type="EMBL" id="KTD16350.1"/>
    </source>
</evidence>